<feature type="non-terminal residue" evidence="1">
    <location>
        <position position="1"/>
    </location>
</feature>
<evidence type="ECO:0000313" key="1">
    <source>
        <dbReference type="EMBL" id="KOC65146.1"/>
    </source>
</evidence>
<dbReference type="AlphaFoldDB" id="A0A0L7R2Z3"/>
<keyword evidence="2" id="KW-1185">Reference proteome</keyword>
<evidence type="ECO:0000313" key="2">
    <source>
        <dbReference type="Proteomes" id="UP000053825"/>
    </source>
</evidence>
<dbReference type="Proteomes" id="UP000053825">
    <property type="component" value="Unassembled WGS sequence"/>
</dbReference>
<accession>A0A0L7R2Z3</accession>
<protein>
    <submittedName>
        <fullName evidence="1">Uncharacterized protein</fullName>
    </submittedName>
</protein>
<reference evidence="1 2" key="1">
    <citation type="submission" date="2015-07" db="EMBL/GenBank/DDBJ databases">
        <title>The genome of Habropoda laboriosa.</title>
        <authorList>
            <person name="Pan H."/>
            <person name="Kapheim K."/>
        </authorList>
    </citation>
    <scope>NUCLEOTIDE SEQUENCE [LARGE SCALE GENOMIC DNA]</scope>
    <source>
        <strain evidence="1">0110345459</strain>
    </source>
</reference>
<proteinExistence type="predicted"/>
<dbReference type="EMBL" id="KQ414665">
    <property type="protein sequence ID" value="KOC65146.1"/>
    <property type="molecule type" value="Genomic_DNA"/>
</dbReference>
<gene>
    <name evidence="1" type="ORF">WH47_02011</name>
</gene>
<sequence length="177" mass="20351">ICVESMTTGTVIPCFVPCLLITARTYSTLGKTRLLSGVMTRYSQPLMLYNKIYKILIKIIHRTFRSPYRLDHVQFHHEDDSGDDDSRKGSVRNKVQIRVVFTPDEWFTAPRLRPPLTGMEETKAETTLQAPKANISCVASIGLPSSEIIPYPIILIYRSHLLNNEHIPFFIFVFFEF</sequence>
<name>A0A0L7R2Z3_9HYME</name>
<organism evidence="1 2">
    <name type="scientific">Habropoda laboriosa</name>
    <dbReference type="NCBI Taxonomy" id="597456"/>
    <lineage>
        <taxon>Eukaryota</taxon>
        <taxon>Metazoa</taxon>
        <taxon>Ecdysozoa</taxon>
        <taxon>Arthropoda</taxon>
        <taxon>Hexapoda</taxon>
        <taxon>Insecta</taxon>
        <taxon>Pterygota</taxon>
        <taxon>Neoptera</taxon>
        <taxon>Endopterygota</taxon>
        <taxon>Hymenoptera</taxon>
        <taxon>Apocrita</taxon>
        <taxon>Aculeata</taxon>
        <taxon>Apoidea</taxon>
        <taxon>Anthophila</taxon>
        <taxon>Apidae</taxon>
        <taxon>Habropoda</taxon>
    </lineage>
</organism>